<feature type="compositionally biased region" description="Acidic residues" evidence="1">
    <location>
        <begin position="145"/>
        <end position="160"/>
    </location>
</feature>
<reference evidence="2" key="2">
    <citation type="submission" date="2019-06" db="EMBL/GenBank/DDBJ databases">
        <title>Genomics analysis of Aphanomyces spp. identifies a new class of oomycete effector associated with host adaptation.</title>
        <authorList>
            <person name="Gaulin E."/>
        </authorList>
    </citation>
    <scope>NUCLEOTIDE SEQUENCE</scope>
    <source>
        <strain evidence="2">CBS 578.67</strain>
    </source>
</reference>
<dbReference type="OrthoDB" id="79081at2759"/>
<protein>
    <submittedName>
        <fullName evidence="3">Aste57867_21763 protein</fullName>
    </submittedName>
</protein>
<keyword evidence="4" id="KW-1185">Reference proteome</keyword>
<feature type="region of interest" description="Disordered" evidence="1">
    <location>
        <begin position="143"/>
        <end position="186"/>
    </location>
</feature>
<evidence type="ECO:0000313" key="4">
    <source>
        <dbReference type="Proteomes" id="UP000332933"/>
    </source>
</evidence>
<feature type="compositionally biased region" description="Pro residues" evidence="1">
    <location>
        <begin position="1"/>
        <end position="11"/>
    </location>
</feature>
<name>A0A485LID8_9STRA</name>
<dbReference type="EMBL" id="VJMH01007001">
    <property type="protein sequence ID" value="KAF0686435.1"/>
    <property type="molecule type" value="Genomic_DNA"/>
</dbReference>
<feature type="compositionally biased region" description="Acidic residues" evidence="1">
    <location>
        <begin position="169"/>
        <end position="186"/>
    </location>
</feature>
<evidence type="ECO:0000313" key="3">
    <source>
        <dbReference type="EMBL" id="VFT98432.1"/>
    </source>
</evidence>
<dbReference type="AlphaFoldDB" id="A0A485LID8"/>
<evidence type="ECO:0000313" key="2">
    <source>
        <dbReference type="EMBL" id="KAF0686435.1"/>
    </source>
</evidence>
<dbReference type="Proteomes" id="UP000332933">
    <property type="component" value="Unassembled WGS sequence"/>
</dbReference>
<gene>
    <name evidence="3" type="primary">Aste57867_21763</name>
    <name evidence="2" type="ORF">As57867_021694</name>
    <name evidence="3" type="ORF">ASTE57867_21763</name>
</gene>
<feature type="region of interest" description="Disordered" evidence="1">
    <location>
        <begin position="1"/>
        <end position="20"/>
    </location>
</feature>
<proteinExistence type="predicted"/>
<accession>A0A485LID8</accession>
<evidence type="ECO:0000256" key="1">
    <source>
        <dbReference type="SAM" id="MobiDB-lite"/>
    </source>
</evidence>
<dbReference type="EMBL" id="CAADRA010007027">
    <property type="protein sequence ID" value="VFT98432.1"/>
    <property type="molecule type" value="Genomic_DNA"/>
</dbReference>
<organism evidence="3 4">
    <name type="scientific">Aphanomyces stellatus</name>
    <dbReference type="NCBI Taxonomy" id="120398"/>
    <lineage>
        <taxon>Eukaryota</taxon>
        <taxon>Sar</taxon>
        <taxon>Stramenopiles</taxon>
        <taxon>Oomycota</taxon>
        <taxon>Saprolegniomycetes</taxon>
        <taxon>Saprolegniales</taxon>
        <taxon>Verrucalvaceae</taxon>
        <taxon>Aphanomyces</taxon>
    </lineage>
</organism>
<sequence>MPPTLQTLPPPSRRHSAASLSTEDALRIQNQVLQAKVLELTETLVKTQYELKLERVNYKHLHRKTLSLETQLEAQVYQVIELEQCLASMRAEQEAATPEREIETLCKDHLNMLHEDIEMYQARCAMYEEAIRELWRTYVNPTMDVNDDEADPADEEDEAEATAKKNEADFDSDDTMSLDSEEDGDVTEEDEWASWQLMEQLCASISDSVEMHQEYLAAITDLEEQLEYDSQKHWDSARGASQDAHEDVFVFEDDGADCRRDVEIDDPAFSQLVSDLNQLLAVAC</sequence>
<reference evidence="3 4" key="1">
    <citation type="submission" date="2019-03" db="EMBL/GenBank/DDBJ databases">
        <authorList>
            <person name="Gaulin E."/>
            <person name="Dumas B."/>
        </authorList>
    </citation>
    <scope>NUCLEOTIDE SEQUENCE [LARGE SCALE GENOMIC DNA]</scope>
    <source>
        <strain evidence="3">CBS 568.67</strain>
    </source>
</reference>